<dbReference type="Proteomes" id="UP000805193">
    <property type="component" value="Unassembled WGS sequence"/>
</dbReference>
<sequence>MPMGVAGGRSLRFRTRPVSHSSGVCALRRVRASEQAGVSTGGRARAVLGVPGTGGHGGLPPPQGTRGGLLRQRHRTPPRLARSRSAPPWIPRYVRRRDAVLLDCFAAAAAAEIPHLASRAPAKSIRAACCSNPPRDPLKKCFMVPPGHPPIRLDKYRDEWDSQMIEEVWYGSSGCPSDCCALALRRARPEQHLRFLWKMKRGWGVTCSCVYGPTKTTLRRNIAARPAGRPRPAAVAAAATDRPRSFGVAGCPTTKDAALALRPTGGQRRKEGLRVRVALPTTPGGYYDAIAPGGRNPPHRPPRTRKLTLGDTPISLSV</sequence>
<proteinExistence type="predicted"/>
<gene>
    <name evidence="1" type="ORF">HPB47_024043</name>
</gene>
<accession>A0AC60Q5G9</accession>
<reference evidence="1 2" key="1">
    <citation type="journal article" date="2020" name="Cell">
        <title>Large-Scale Comparative Analyses of Tick Genomes Elucidate Their Genetic Diversity and Vector Capacities.</title>
        <authorList>
            <consortium name="Tick Genome and Microbiome Consortium (TIGMIC)"/>
            <person name="Jia N."/>
            <person name="Wang J."/>
            <person name="Shi W."/>
            <person name="Du L."/>
            <person name="Sun Y."/>
            <person name="Zhan W."/>
            <person name="Jiang J.F."/>
            <person name="Wang Q."/>
            <person name="Zhang B."/>
            <person name="Ji P."/>
            <person name="Bell-Sakyi L."/>
            <person name="Cui X.M."/>
            <person name="Yuan T.T."/>
            <person name="Jiang B.G."/>
            <person name="Yang W.F."/>
            <person name="Lam T.T."/>
            <person name="Chang Q.C."/>
            <person name="Ding S.J."/>
            <person name="Wang X.J."/>
            <person name="Zhu J.G."/>
            <person name="Ruan X.D."/>
            <person name="Zhao L."/>
            <person name="Wei J.T."/>
            <person name="Ye R.Z."/>
            <person name="Que T.C."/>
            <person name="Du C.H."/>
            <person name="Zhou Y.H."/>
            <person name="Cheng J.X."/>
            <person name="Dai P.F."/>
            <person name="Guo W.B."/>
            <person name="Han X.H."/>
            <person name="Huang E.J."/>
            <person name="Li L.F."/>
            <person name="Wei W."/>
            <person name="Gao Y.C."/>
            <person name="Liu J.Z."/>
            <person name="Shao H.Z."/>
            <person name="Wang X."/>
            <person name="Wang C.C."/>
            <person name="Yang T.C."/>
            <person name="Huo Q.B."/>
            <person name="Li W."/>
            <person name="Chen H.Y."/>
            <person name="Chen S.E."/>
            <person name="Zhou L.G."/>
            <person name="Ni X.B."/>
            <person name="Tian J.H."/>
            <person name="Sheng Y."/>
            <person name="Liu T."/>
            <person name="Pan Y.S."/>
            <person name="Xia L.Y."/>
            <person name="Li J."/>
            <person name="Zhao F."/>
            <person name="Cao W.C."/>
        </authorList>
    </citation>
    <scope>NUCLEOTIDE SEQUENCE [LARGE SCALE GENOMIC DNA]</scope>
    <source>
        <strain evidence="1">Iper-2018</strain>
    </source>
</reference>
<protein>
    <submittedName>
        <fullName evidence="1">Uncharacterized protein</fullName>
    </submittedName>
</protein>
<keyword evidence="2" id="KW-1185">Reference proteome</keyword>
<name>A0AC60Q5G9_IXOPE</name>
<organism evidence="1 2">
    <name type="scientific">Ixodes persulcatus</name>
    <name type="common">Taiga tick</name>
    <dbReference type="NCBI Taxonomy" id="34615"/>
    <lineage>
        <taxon>Eukaryota</taxon>
        <taxon>Metazoa</taxon>
        <taxon>Ecdysozoa</taxon>
        <taxon>Arthropoda</taxon>
        <taxon>Chelicerata</taxon>
        <taxon>Arachnida</taxon>
        <taxon>Acari</taxon>
        <taxon>Parasitiformes</taxon>
        <taxon>Ixodida</taxon>
        <taxon>Ixodoidea</taxon>
        <taxon>Ixodidae</taxon>
        <taxon>Ixodinae</taxon>
        <taxon>Ixodes</taxon>
    </lineage>
</organism>
<dbReference type="EMBL" id="JABSTQ010009452">
    <property type="protein sequence ID" value="KAG0429043.1"/>
    <property type="molecule type" value="Genomic_DNA"/>
</dbReference>
<evidence type="ECO:0000313" key="2">
    <source>
        <dbReference type="Proteomes" id="UP000805193"/>
    </source>
</evidence>
<evidence type="ECO:0000313" key="1">
    <source>
        <dbReference type="EMBL" id="KAG0429043.1"/>
    </source>
</evidence>
<comment type="caution">
    <text evidence="1">The sequence shown here is derived from an EMBL/GenBank/DDBJ whole genome shotgun (WGS) entry which is preliminary data.</text>
</comment>